<protein>
    <recommendedName>
        <fullName evidence="2">DUF4440 domain-containing protein</fullName>
    </recommendedName>
</protein>
<dbReference type="EMBL" id="UINC01030072">
    <property type="protein sequence ID" value="SVB13872.1"/>
    <property type="molecule type" value="Genomic_DNA"/>
</dbReference>
<dbReference type="PROSITE" id="PS51257">
    <property type="entry name" value="PROKAR_LIPOPROTEIN"/>
    <property type="match status" value="1"/>
</dbReference>
<sequence>MLNRAVLFAALTLLVACSNPFAPEKTVPTDVVEKPPAEQTTTPEIVMENLERAFSDRDKDLYESILDDNFWFTETDCLGELILANDKEEELQIMGTRDGSDQGIFDIFRSIDWNFQQSQRYTELGRAFPNAFDGDPDGHPDEDWEVFRGRVEILLLQSADDGFRVVQVMSFKLRKGDDDLWRIVRWIDDPLA</sequence>
<feature type="non-terminal residue" evidence="1">
    <location>
        <position position="192"/>
    </location>
</feature>
<organism evidence="1">
    <name type="scientific">marine metagenome</name>
    <dbReference type="NCBI Taxonomy" id="408172"/>
    <lineage>
        <taxon>unclassified sequences</taxon>
        <taxon>metagenomes</taxon>
        <taxon>ecological metagenomes</taxon>
    </lineage>
</organism>
<dbReference type="AlphaFoldDB" id="A0A382BKN0"/>
<evidence type="ECO:0000313" key="1">
    <source>
        <dbReference type="EMBL" id="SVB13872.1"/>
    </source>
</evidence>
<proteinExistence type="predicted"/>
<name>A0A382BKN0_9ZZZZ</name>
<accession>A0A382BKN0</accession>
<gene>
    <name evidence="1" type="ORF">METZ01_LOCUS166726</name>
</gene>
<reference evidence="1" key="1">
    <citation type="submission" date="2018-05" db="EMBL/GenBank/DDBJ databases">
        <authorList>
            <person name="Lanie J.A."/>
            <person name="Ng W.-L."/>
            <person name="Kazmierczak K.M."/>
            <person name="Andrzejewski T.M."/>
            <person name="Davidsen T.M."/>
            <person name="Wayne K.J."/>
            <person name="Tettelin H."/>
            <person name="Glass J.I."/>
            <person name="Rusch D."/>
            <person name="Podicherti R."/>
            <person name="Tsui H.-C.T."/>
            <person name="Winkler M.E."/>
        </authorList>
    </citation>
    <scope>NUCLEOTIDE SEQUENCE</scope>
</reference>
<evidence type="ECO:0008006" key="2">
    <source>
        <dbReference type="Google" id="ProtNLM"/>
    </source>
</evidence>